<gene>
    <name evidence="1" type="ORF">SH601_10605</name>
</gene>
<dbReference type="EMBL" id="JAWZSR010000005">
    <property type="protein sequence ID" value="MDX8046432.1"/>
    <property type="molecule type" value="Genomic_DNA"/>
</dbReference>
<evidence type="ECO:0000313" key="1">
    <source>
        <dbReference type="EMBL" id="MDX8046432.1"/>
    </source>
</evidence>
<accession>A0ACC6M6J1</accession>
<comment type="caution">
    <text evidence="1">The sequence shown here is derived from an EMBL/GenBank/DDBJ whole genome shotgun (WGS) entry which is preliminary data.</text>
</comment>
<proteinExistence type="predicted"/>
<reference evidence="1" key="1">
    <citation type="submission" date="2023-11" db="EMBL/GenBank/DDBJ databases">
        <title>Gracilibacillus pellucida a moderately halophilic bacterium isolated from saline soil in Xinjiang province.</title>
        <authorList>
            <person name="Zhang Z."/>
            <person name="Tan F."/>
            <person name="Wang Y."/>
            <person name="Xia M."/>
        </authorList>
    </citation>
    <scope>NUCLEOTIDE SEQUENCE</scope>
    <source>
        <strain evidence="1">S3-1-1</strain>
    </source>
</reference>
<organism evidence="1 2">
    <name type="scientific">Gracilibacillus pellucidus</name>
    <dbReference type="NCBI Taxonomy" id="3095368"/>
    <lineage>
        <taxon>Bacteria</taxon>
        <taxon>Bacillati</taxon>
        <taxon>Bacillota</taxon>
        <taxon>Bacilli</taxon>
        <taxon>Bacillales</taxon>
        <taxon>Bacillaceae</taxon>
        <taxon>Gracilibacillus</taxon>
    </lineage>
</organism>
<sequence>MNRSKLINSVLVAGFLLAISFSVYYYIQASDYQKKIDDATSQADLPTYHFVLIGEEMDHDYWRLVGEGAKAMEEKEDVFVEYEGPKRSNPDEQLKLLDMAVKSKVDGIIVQALNEDFLPVIDQAVEEGIPVITIDTDAPESKRSTYIGTDNYEAGRLAGETLLADTDGTATVGIITGSFENAHHQLRVEGFKDAIKEASDIKIVAVEESNITRVNAEEKAYQMLNNHPDITALYGTSALDGIGMVAASETLGRADSLYIIAFDTLSPNIDLLEQGKMDALISQKPYEMGHRSVELMLNLMAGKEVESVYHTSRSVVRKGDVHD</sequence>
<protein>
    <submittedName>
        <fullName evidence="1">Sugar-binding protein</fullName>
    </submittedName>
</protein>
<evidence type="ECO:0000313" key="2">
    <source>
        <dbReference type="Proteomes" id="UP001277972"/>
    </source>
</evidence>
<dbReference type="Proteomes" id="UP001277972">
    <property type="component" value="Unassembled WGS sequence"/>
</dbReference>
<keyword evidence="2" id="KW-1185">Reference proteome</keyword>
<name>A0ACC6M6J1_9BACI</name>